<dbReference type="GO" id="GO:0016787">
    <property type="term" value="F:hydrolase activity"/>
    <property type="evidence" value="ECO:0007669"/>
    <property type="project" value="UniProtKB-KW"/>
</dbReference>
<dbReference type="Proteomes" id="UP000608662">
    <property type="component" value="Unassembled WGS sequence"/>
</dbReference>
<keyword evidence="4" id="KW-0378">Hydrolase</keyword>
<dbReference type="GO" id="GO:0004519">
    <property type="term" value="F:endonuclease activity"/>
    <property type="evidence" value="ECO:0007669"/>
    <property type="project" value="UniProtKB-KW"/>
</dbReference>
<reference evidence="7" key="1">
    <citation type="submission" date="2019-12" db="EMBL/GenBank/DDBJ databases">
        <title>Whole-genome sequence of Halomicrobium mukohataei pws1.</title>
        <authorList>
            <person name="Verma D.K."/>
            <person name="Gopal K."/>
            <person name="Prasad E.S."/>
        </authorList>
    </citation>
    <scope>NUCLEOTIDE SEQUENCE</scope>
    <source>
        <strain evidence="7">Pws1</strain>
    </source>
</reference>
<name>A0A847U4U1_9EURY</name>
<gene>
    <name evidence="7" type="ORF">GOC74_12290</name>
</gene>
<dbReference type="InterPro" id="IPR012933">
    <property type="entry name" value="HicA_mRNA_interferase"/>
</dbReference>
<evidence type="ECO:0000256" key="5">
    <source>
        <dbReference type="ARBA" id="ARBA00022884"/>
    </source>
</evidence>
<dbReference type="InterPro" id="IPR038570">
    <property type="entry name" value="HicA_sf"/>
</dbReference>
<dbReference type="RefSeq" id="WP_170094374.1">
    <property type="nucleotide sequence ID" value="NZ_WOYG01000001.1"/>
</dbReference>
<keyword evidence="2" id="KW-0540">Nuclease</keyword>
<keyword evidence="1" id="KW-1277">Toxin-antitoxin system</keyword>
<evidence type="ECO:0000256" key="4">
    <source>
        <dbReference type="ARBA" id="ARBA00022801"/>
    </source>
</evidence>
<comment type="caution">
    <text evidence="7">The sequence shown here is derived from an EMBL/GenBank/DDBJ whole genome shotgun (WGS) entry which is preliminary data.</text>
</comment>
<dbReference type="SUPFAM" id="SSF54786">
    <property type="entry name" value="YcfA/nrd intein domain"/>
    <property type="match status" value="1"/>
</dbReference>
<keyword evidence="6" id="KW-0346">Stress response</keyword>
<evidence type="ECO:0000256" key="2">
    <source>
        <dbReference type="ARBA" id="ARBA00022722"/>
    </source>
</evidence>
<dbReference type="Pfam" id="PF07927">
    <property type="entry name" value="HicA_toxin"/>
    <property type="match status" value="1"/>
</dbReference>
<protein>
    <submittedName>
        <fullName evidence="7">Addiction module toxin, HicA family</fullName>
    </submittedName>
</protein>
<evidence type="ECO:0000256" key="3">
    <source>
        <dbReference type="ARBA" id="ARBA00022759"/>
    </source>
</evidence>
<evidence type="ECO:0000256" key="6">
    <source>
        <dbReference type="ARBA" id="ARBA00023016"/>
    </source>
</evidence>
<dbReference type="GO" id="GO:0003729">
    <property type="term" value="F:mRNA binding"/>
    <property type="evidence" value="ECO:0007669"/>
    <property type="project" value="InterPro"/>
</dbReference>
<keyword evidence="3" id="KW-0255">Endonuclease</keyword>
<proteinExistence type="predicted"/>
<evidence type="ECO:0000313" key="7">
    <source>
        <dbReference type="EMBL" id="NLV10703.1"/>
    </source>
</evidence>
<organism evidence="7 8">
    <name type="scientific">Halomicrobium mukohataei</name>
    <dbReference type="NCBI Taxonomy" id="57705"/>
    <lineage>
        <taxon>Archaea</taxon>
        <taxon>Methanobacteriati</taxon>
        <taxon>Methanobacteriota</taxon>
        <taxon>Stenosarchaea group</taxon>
        <taxon>Halobacteria</taxon>
        <taxon>Halobacteriales</taxon>
        <taxon>Haloarculaceae</taxon>
        <taxon>Halomicrobium</taxon>
    </lineage>
</organism>
<evidence type="ECO:0000313" key="8">
    <source>
        <dbReference type="Proteomes" id="UP000608662"/>
    </source>
</evidence>
<dbReference type="EMBL" id="WOYG01000001">
    <property type="protein sequence ID" value="NLV10703.1"/>
    <property type="molecule type" value="Genomic_DNA"/>
</dbReference>
<dbReference type="AlphaFoldDB" id="A0A847U4U1"/>
<dbReference type="Gene3D" id="3.30.920.30">
    <property type="entry name" value="Hypothetical protein"/>
    <property type="match status" value="1"/>
</dbReference>
<evidence type="ECO:0000256" key="1">
    <source>
        <dbReference type="ARBA" id="ARBA00022649"/>
    </source>
</evidence>
<dbReference type="OrthoDB" id="7619at2157"/>
<keyword evidence="5" id="KW-0694">RNA-binding</keyword>
<accession>A0A847U4U1</accession>
<sequence>MVTRDFSGEDIYKVLVNVGNFQHVRTTGDHLILKWTPPADHEGSETRTVAVPAHDSLSIGTLRDIADDAGAEDFEVFCAWIDRNA</sequence>